<protein>
    <submittedName>
        <fullName evidence="1">Uncharacterized protein</fullName>
    </submittedName>
</protein>
<dbReference type="Proteomes" id="UP001178507">
    <property type="component" value="Unassembled WGS sequence"/>
</dbReference>
<dbReference type="AlphaFoldDB" id="A0AA36MQY8"/>
<reference evidence="1" key="1">
    <citation type="submission" date="2023-08" db="EMBL/GenBank/DDBJ databases">
        <authorList>
            <person name="Chen Y."/>
            <person name="Shah S."/>
            <person name="Dougan E. K."/>
            <person name="Thang M."/>
            <person name="Chan C."/>
        </authorList>
    </citation>
    <scope>NUCLEOTIDE SEQUENCE</scope>
</reference>
<keyword evidence="2" id="KW-1185">Reference proteome</keyword>
<proteinExistence type="predicted"/>
<comment type="caution">
    <text evidence="1">The sequence shown here is derived from an EMBL/GenBank/DDBJ whole genome shotgun (WGS) entry which is preliminary data.</text>
</comment>
<sequence length="50" mass="5855">AVEHQHLSMPLSVMGDACRRPNDFLVLDHYVSEEEMRRRRQNIEESGDPC</sequence>
<evidence type="ECO:0000313" key="1">
    <source>
        <dbReference type="EMBL" id="CAJ1376007.1"/>
    </source>
</evidence>
<gene>
    <name evidence="1" type="ORF">EVOR1521_LOCUS5174</name>
</gene>
<feature type="non-terminal residue" evidence="1">
    <location>
        <position position="1"/>
    </location>
</feature>
<dbReference type="EMBL" id="CAUJNA010000356">
    <property type="protein sequence ID" value="CAJ1376007.1"/>
    <property type="molecule type" value="Genomic_DNA"/>
</dbReference>
<organism evidence="1 2">
    <name type="scientific">Effrenium voratum</name>
    <dbReference type="NCBI Taxonomy" id="2562239"/>
    <lineage>
        <taxon>Eukaryota</taxon>
        <taxon>Sar</taxon>
        <taxon>Alveolata</taxon>
        <taxon>Dinophyceae</taxon>
        <taxon>Suessiales</taxon>
        <taxon>Symbiodiniaceae</taxon>
        <taxon>Effrenium</taxon>
    </lineage>
</organism>
<accession>A0AA36MQY8</accession>
<evidence type="ECO:0000313" key="2">
    <source>
        <dbReference type="Proteomes" id="UP001178507"/>
    </source>
</evidence>
<name>A0AA36MQY8_9DINO</name>
<feature type="non-terminal residue" evidence="1">
    <location>
        <position position="50"/>
    </location>
</feature>